<keyword evidence="8" id="KW-1185">Reference proteome</keyword>
<gene>
    <name evidence="7" type="ORF">COMA2_40089</name>
</gene>
<dbReference type="NCBIfam" id="TIGR04261">
    <property type="entry name" value="rSAM_GlyRichRpt"/>
    <property type="match status" value="1"/>
</dbReference>
<dbReference type="GO" id="GO:0016491">
    <property type="term" value="F:oxidoreductase activity"/>
    <property type="evidence" value="ECO:0007669"/>
    <property type="project" value="InterPro"/>
</dbReference>
<evidence type="ECO:0000259" key="6">
    <source>
        <dbReference type="PROSITE" id="PS51918"/>
    </source>
</evidence>
<keyword evidence="5" id="KW-0411">Iron-sulfur</keyword>
<dbReference type="STRING" id="1742973.COMA2_40089"/>
<dbReference type="AlphaFoldDB" id="A0A0S4LN09"/>
<dbReference type="InterPro" id="IPR026357">
    <property type="entry name" value="rSAM_SPASM_GrrM_OscB"/>
</dbReference>
<dbReference type="GO" id="GO:0046872">
    <property type="term" value="F:metal ion binding"/>
    <property type="evidence" value="ECO:0007669"/>
    <property type="project" value="UniProtKB-KW"/>
</dbReference>
<evidence type="ECO:0000256" key="3">
    <source>
        <dbReference type="ARBA" id="ARBA00022723"/>
    </source>
</evidence>
<proteinExistence type="predicted"/>
<reference evidence="8" key="1">
    <citation type="submission" date="2015-10" db="EMBL/GenBank/DDBJ databases">
        <authorList>
            <person name="Luecker S."/>
            <person name="Luecker S."/>
        </authorList>
    </citation>
    <scope>NUCLEOTIDE SEQUENCE [LARGE SCALE GENOMIC DNA]</scope>
</reference>
<dbReference type="PROSITE" id="PS51918">
    <property type="entry name" value="RADICAL_SAM"/>
    <property type="match status" value="1"/>
</dbReference>
<dbReference type="SUPFAM" id="SSF102114">
    <property type="entry name" value="Radical SAM enzymes"/>
    <property type="match status" value="1"/>
</dbReference>
<sequence>MNALRPFANCLRQLVLQPTPFCNLACTYCYLPHRDDHTVMAPEVLEAAFCLVRDAELPGDHLEIRWHAGEPLAVSKKFYKDAFARARCILGEQTALHHSIQTNAVLLDPQWVDLLQANRVTVGVSIDGPPVIHDTRRLTRRGGGTFQKVMDGIQCLQAAHFKFDVIAVITPDTLHHASEFMDFFENLEGMGQLGLNIEETEGTHVSKAFAEDSFDGRFREFLEDLMKWSQRTGVTVREFKSMRSLILAGAGSSTRNTQNEPFSILSIASNGDIGTFSPELLGMTHPIFGHFSIGNVLSWTQDGIPYTETWPRLVTDISAGTTLCRSGCEYFSVCGGGAPINKLYEKHSFATMETHHCRLTVKAVADVVLSAMECEIGIESPPPESQRFSPMV</sequence>
<name>A0A0S4LN09_9BACT</name>
<dbReference type="EMBL" id="CZPZ01000031">
    <property type="protein sequence ID" value="CUS37912.1"/>
    <property type="molecule type" value="Genomic_DNA"/>
</dbReference>
<dbReference type="CDD" id="cd01335">
    <property type="entry name" value="Radical_SAM"/>
    <property type="match status" value="1"/>
</dbReference>
<dbReference type="Pfam" id="PF04055">
    <property type="entry name" value="Radical_SAM"/>
    <property type="match status" value="1"/>
</dbReference>
<dbReference type="SFLD" id="SFLDG01386">
    <property type="entry name" value="main_SPASM_domain-containing"/>
    <property type="match status" value="1"/>
</dbReference>
<keyword evidence="2" id="KW-0949">S-adenosyl-L-methionine</keyword>
<dbReference type="InterPro" id="IPR058240">
    <property type="entry name" value="rSAM_sf"/>
</dbReference>
<dbReference type="Proteomes" id="UP000198736">
    <property type="component" value="Unassembled WGS sequence"/>
</dbReference>
<dbReference type="InterPro" id="IPR013785">
    <property type="entry name" value="Aldolase_TIM"/>
</dbReference>
<evidence type="ECO:0000256" key="1">
    <source>
        <dbReference type="ARBA" id="ARBA00001966"/>
    </source>
</evidence>
<accession>A0A0S4LN09</accession>
<dbReference type="SFLD" id="SFLDG01072">
    <property type="entry name" value="dehydrogenase_like"/>
    <property type="match status" value="1"/>
</dbReference>
<dbReference type="Gene3D" id="3.20.20.70">
    <property type="entry name" value="Aldolase class I"/>
    <property type="match status" value="1"/>
</dbReference>
<dbReference type="InterPro" id="IPR023867">
    <property type="entry name" value="Sulphatase_maturase_rSAM"/>
</dbReference>
<dbReference type="SFLD" id="SFLDS00029">
    <property type="entry name" value="Radical_SAM"/>
    <property type="match status" value="1"/>
</dbReference>
<dbReference type="RefSeq" id="WP_090899703.1">
    <property type="nucleotide sequence ID" value="NZ_CZPZ01000031.1"/>
</dbReference>
<evidence type="ECO:0000256" key="2">
    <source>
        <dbReference type="ARBA" id="ARBA00022691"/>
    </source>
</evidence>
<dbReference type="SFLD" id="SFLDG01067">
    <property type="entry name" value="SPASM/twitch_domain_containing"/>
    <property type="match status" value="1"/>
</dbReference>
<evidence type="ECO:0000256" key="5">
    <source>
        <dbReference type="ARBA" id="ARBA00023014"/>
    </source>
</evidence>
<dbReference type="OrthoDB" id="9782387at2"/>
<keyword evidence="3" id="KW-0479">Metal-binding</keyword>
<evidence type="ECO:0000313" key="8">
    <source>
        <dbReference type="Proteomes" id="UP000198736"/>
    </source>
</evidence>
<feature type="domain" description="Radical SAM core" evidence="6">
    <location>
        <begin position="6"/>
        <end position="243"/>
    </location>
</feature>
<organism evidence="7 8">
    <name type="scientific">Candidatus Nitrospira nitrificans</name>
    <dbReference type="NCBI Taxonomy" id="1742973"/>
    <lineage>
        <taxon>Bacteria</taxon>
        <taxon>Pseudomonadati</taxon>
        <taxon>Nitrospirota</taxon>
        <taxon>Nitrospiria</taxon>
        <taxon>Nitrospirales</taxon>
        <taxon>Nitrospiraceae</taxon>
        <taxon>Nitrospira</taxon>
    </lineage>
</organism>
<dbReference type="GO" id="GO:0051536">
    <property type="term" value="F:iron-sulfur cluster binding"/>
    <property type="evidence" value="ECO:0007669"/>
    <property type="project" value="UniProtKB-KW"/>
</dbReference>
<dbReference type="PANTHER" id="PTHR43273">
    <property type="entry name" value="ANAEROBIC SULFATASE-MATURATING ENZYME HOMOLOG ASLB-RELATED"/>
    <property type="match status" value="1"/>
</dbReference>
<dbReference type="InterPro" id="IPR007197">
    <property type="entry name" value="rSAM"/>
</dbReference>
<evidence type="ECO:0000256" key="4">
    <source>
        <dbReference type="ARBA" id="ARBA00023004"/>
    </source>
</evidence>
<evidence type="ECO:0000313" key="7">
    <source>
        <dbReference type="EMBL" id="CUS37912.1"/>
    </source>
</evidence>
<protein>
    <recommendedName>
        <fullName evidence="6">Radical SAM core domain-containing protein</fullName>
    </recommendedName>
</protein>
<dbReference type="PANTHER" id="PTHR43273:SF8">
    <property type="entry name" value="RADICAL SAM DOMAIN PROTEIN"/>
    <property type="match status" value="1"/>
</dbReference>
<keyword evidence="4" id="KW-0408">Iron</keyword>
<comment type="cofactor">
    <cofactor evidence="1">
        <name>[4Fe-4S] cluster</name>
        <dbReference type="ChEBI" id="CHEBI:49883"/>
    </cofactor>
</comment>